<evidence type="ECO:0000313" key="3">
    <source>
        <dbReference type="Proteomes" id="UP000659697"/>
    </source>
</evidence>
<reference evidence="3" key="1">
    <citation type="journal article" date="2019" name="Int. J. Syst. Evol. Microbiol.">
        <title>The Global Catalogue of Microorganisms (GCM) 10K type strain sequencing project: providing services to taxonomists for standard genome sequencing and annotation.</title>
        <authorList>
            <consortium name="The Broad Institute Genomics Platform"/>
            <consortium name="The Broad Institute Genome Sequencing Center for Infectious Disease"/>
            <person name="Wu L."/>
            <person name="Ma J."/>
        </authorList>
    </citation>
    <scope>NUCLEOTIDE SEQUENCE [LARGE SCALE GENOMIC DNA]</scope>
    <source>
        <strain evidence="3">CGMCC 1.7003</strain>
    </source>
</reference>
<comment type="caution">
    <text evidence="2">The sequence shown here is derived from an EMBL/GenBank/DDBJ whole genome shotgun (WGS) entry which is preliminary data.</text>
</comment>
<evidence type="ECO:0008006" key="4">
    <source>
        <dbReference type="Google" id="ProtNLM"/>
    </source>
</evidence>
<evidence type="ECO:0000256" key="1">
    <source>
        <dbReference type="SAM" id="Phobius"/>
    </source>
</evidence>
<evidence type="ECO:0000313" key="2">
    <source>
        <dbReference type="EMBL" id="GHG66848.1"/>
    </source>
</evidence>
<gene>
    <name evidence="2" type="ORF">GCM10010919_15030</name>
</gene>
<keyword evidence="1" id="KW-0472">Membrane</keyword>
<dbReference type="Proteomes" id="UP000659697">
    <property type="component" value="Unassembled WGS sequence"/>
</dbReference>
<keyword evidence="1" id="KW-1133">Transmembrane helix</keyword>
<proteinExistence type="predicted"/>
<accession>A0ABQ3KWU3</accession>
<organism evidence="2 3">
    <name type="scientific">Alishewanella longhuensis</name>
    <dbReference type="NCBI Taxonomy" id="1091037"/>
    <lineage>
        <taxon>Bacteria</taxon>
        <taxon>Pseudomonadati</taxon>
        <taxon>Pseudomonadota</taxon>
        <taxon>Gammaproteobacteria</taxon>
        <taxon>Alteromonadales</taxon>
        <taxon>Alteromonadaceae</taxon>
        <taxon>Alishewanella</taxon>
    </lineage>
</organism>
<dbReference type="RefSeq" id="WP_189431891.1">
    <property type="nucleotide sequence ID" value="NZ_BNAO01000003.1"/>
</dbReference>
<dbReference type="EMBL" id="BNAO01000003">
    <property type="protein sequence ID" value="GHG66848.1"/>
    <property type="molecule type" value="Genomic_DNA"/>
</dbReference>
<protein>
    <recommendedName>
        <fullName evidence="4">DUF3185 family protein</fullName>
    </recommendedName>
</protein>
<feature type="transmembrane region" description="Helical" evidence="1">
    <location>
        <begin position="43"/>
        <end position="62"/>
    </location>
</feature>
<name>A0ABQ3KWU3_9ALTE</name>
<sequence>MNKIIGLALLVAGAILLYFGYTEYNSTASQVTEMVTGNPTDNAIWFLVGGAIAAIVGVGMLLKK</sequence>
<keyword evidence="1" id="KW-0812">Transmembrane</keyword>
<dbReference type="InterPro" id="IPR021521">
    <property type="entry name" value="DUF3185"/>
</dbReference>
<dbReference type="Pfam" id="PF11381">
    <property type="entry name" value="DUF3185"/>
    <property type="match status" value="1"/>
</dbReference>
<keyword evidence="3" id="KW-1185">Reference proteome</keyword>